<organism evidence="2 3">
    <name type="scientific">Micromonospora zhanjiangensis</name>
    <dbReference type="NCBI Taxonomy" id="1522057"/>
    <lineage>
        <taxon>Bacteria</taxon>
        <taxon>Bacillati</taxon>
        <taxon>Actinomycetota</taxon>
        <taxon>Actinomycetes</taxon>
        <taxon>Micromonosporales</taxon>
        <taxon>Micromonosporaceae</taxon>
        <taxon>Micromonospora</taxon>
    </lineage>
</organism>
<accession>A0ABV8KI15</accession>
<dbReference type="PROSITE" id="PS50995">
    <property type="entry name" value="HTH_MARR_2"/>
    <property type="match status" value="1"/>
</dbReference>
<dbReference type="PANTHER" id="PTHR33164:SF57">
    <property type="entry name" value="MARR-FAMILY TRANSCRIPTIONAL REGULATOR"/>
    <property type="match status" value="1"/>
</dbReference>
<evidence type="ECO:0000313" key="3">
    <source>
        <dbReference type="Proteomes" id="UP001595868"/>
    </source>
</evidence>
<sequence>MSADDETILGVIETEVALLMRLGEATRRGTPGIASTGRPARAAEHRALDRAAYVILRHLDRVGPQNVSALAARLNLDGSTVTRQVTAMQRDGLITREPDPRDGRGTMVSPTAAGLSRMTAVRAARTRLYADILADWPAPDRTHLAALLTRLNNSLNTHVQRPR</sequence>
<gene>
    <name evidence="2" type="ORF">ACFOX0_06720</name>
</gene>
<dbReference type="PANTHER" id="PTHR33164">
    <property type="entry name" value="TRANSCRIPTIONAL REGULATOR, MARR FAMILY"/>
    <property type="match status" value="1"/>
</dbReference>
<protein>
    <submittedName>
        <fullName evidence="2">MarR family winged helix-turn-helix transcriptional regulator</fullName>
    </submittedName>
</protein>
<keyword evidence="3" id="KW-1185">Reference proteome</keyword>
<dbReference type="InterPro" id="IPR000835">
    <property type="entry name" value="HTH_MarR-typ"/>
</dbReference>
<dbReference type="InterPro" id="IPR036390">
    <property type="entry name" value="WH_DNA-bd_sf"/>
</dbReference>
<dbReference type="Gene3D" id="1.10.10.10">
    <property type="entry name" value="Winged helix-like DNA-binding domain superfamily/Winged helix DNA-binding domain"/>
    <property type="match status" value="1"/>
</dbReference>
<evidence type="ECO:0000313" key="2">
    <source>
        <dbReference type="EMBL" id="MFC4105629.1"/>
    </source>
</evidence>
<dbReference type="SUPFAM" id="SSF46785">
    <property type="entry name" value="Winged helix' DNA-binding domain"/>
    <property type="match status" value="1"/>
</dbReference>
<name>A0ABV8KI15_9ACTN</name>
<dbReference type="CDD" id="cd00090">
    <property type="entry name" value="HTH_ARSR"/>
    <property type="match status" value="1"/>
</dbReference>
<dbReference type="InterPro" id="IPR011991">
    <property type="entry name" value="ArsR-like_HTH"/>
</dbReference>
<dbReference type="Proteomes" id="UP001595868">
    <property type="component" value="Unassembled WGS sequence"/>
</dbReference>
<dbReference type="EMBL" id="JBHSBN010000003">
    <property type="protein sequence ID" value="MFC4105629.1"/>
    <property type="molecule type" value="Genomic_DNA"/>
</dbReference>
<evidence type="ECO:0000259" key="1">
    <source>
        <dbReference type="PROSITE" id="PS50995"/>
    </source>
</evidence>
<dbReference type="RefSeq" id="WP_377542796.1">
    <property type="nucleotide sequence ID" value="NZ_JBHSBN010000003.1"/>
</dbReference>
<reference evidence="3" key="1">
    <citation type="journal article" date="2019" name="Int. J. Syst. Evol. Microbiol.">
        <title>The Global Catalogue of Microorganisms (GCM) 10K type strain sequencing project: providing services to taxonomists for standard genome sequencing and annotation.</title>
        <authorList>
            <consortium name="The Broad Institute Genomics Platform"/>
            <consortium name="The Broad Institute Genome Sequencing Center for Infectious Disease"/>
            <person name="Wu L."/>
            <person name="Ma J."/>
        </authorList>
    </citation>
    <scope>NUCLEOTIDE SEQUENCE [LARGE SCALE GENOMIC DNA]</scope>
    <source>
        <strain evidence="3">2902at01</strain>
    </source>
</reference>
<feature type="domain" description="HTH marR-type" evidence="1">
    <location>
        <begin position="15"/>
        <end position="153"/>
    </location>
</feature>
<dbReference type="Pfam" id="PF01047">
    <property type="entry name" value="MarR"/>
    <property type="match status" value="1"/>
</dbReference>
<dbReference type="SMART" id="SM00347">
    <property type="entry name" value="HTH_MARR"/>
    <property type="match status" value="1"/>
</dbReference>
<dbReference type="InterPro" id="IPR039422">
    <property type="entry name" value="MarR/SlyA-like"/>
</dbReference>
<dbReference type="InterPro" id="IPR036388">
    <property type="entry name" value="WH-like_DNA-bd_sf"/>
</dbReference>
<proteinExistence type="predicted"/>
<comment type="caution">
    <text evidence="2">The sequence shown here is derived from an EMBL/GenBank/DDBJ whole genome shotgun (WGS) entry which is preliminary data.</text>
</comment>